<dbReference type="InterPro" id="IPR052453">
    <property type="entry name" value="CONSTANS-like_ZF"/>
</dbReference>
<dbReference type="PROSITE" id="PS51017">
    <property type="entry name" value="CCT"/>
    <property type="match status" value="1"/>
</dbReference>
<dbReference type="InParanoid" id="D8UID5"/>
<dbReference type="AlphaFoldDB" id="D8UID5"/>
<evidence type="ECO:0000256" key="3">
    <source>
        <dbReference type="PROSITE-ProRule" id="PRU00357"/>
    </source>
</evidence>
<evidence type="ECO:0000313" key="6">
    <source>
        <dbReference type="Proteomes" id="UP000001058"/>
    </source>
</evidence>
<evidence type="ECO:0000313" key="5">
    <source>
        <dbReference type="EMBL" id="EFJ40510.1"/>
    </source>
</evidence>
<feature type="non-terminal residue" evidence="5">
    <location>
        <position position="1"/>
    </location>
</feature>
<dbReference type="GO" id="GO:0006355">
    <property type="term" value="P:regulation of DNA-templated transcription"/>
    <property type="evidence" value="ECO:0007669"/>
    <property type="project" value="TreeGrafter"/>
</dbReference>
<dbReference type="GeneID" id="9627892"/>
<dbReference type="PANTHER" id="PTHR31874">
    <property type="entry name" value="CCT MOTIF FAMILY PROTEIN, EXPRESSED"/>
    <property type="match status" value="1"/>
</dbReference>
<gene>
    <name evidence="5" type="ORF">VOLCADRAFT_69449</name>
</gene>
<dbReference type="Pfam" id="PF06203">
    <property type="entry name" value="CCT"/>
    <property type="match status" value="1"/>
</dbReference>
<evidence type="ECO:0000259" key="4">
    <source>
        <dbReference type="PROSITE" id="PS51017"/>
    </source>
</evidence>
<dbReference type="OrthoDB" id="153872at2759"/>
<name>D8UID5_VOLCA</name>
<sequence>LERYREKKARRLYTKKIRYQLRKINADKRPRIKGRFVKKVRRKPTRFESA</sequence>
<protein>
    <recommendedName>
        <fullName evidence="4">CCT domain-containing protein</fullName>
    </recommendedName>
</protein>
<dbReference type="GO" id="GO:0005634">
    <property type="term" value="C:nucleus"/>
    <property type="evidence" value="ECO:0007669"/>
    <property type="project" value="UniProtKB-SubCell"/>
</dbReference>
<dbReference type="PANTHER" id="PTHR31874:SF1">
    <property type="entry name" value="ZINC FINGER PROTEIN CONSTANS-LIKE 6"/>
    <property type="match status" value="1"/>
</dbReference>
<comment type="subcellular location">
    <subcellularLocation>
        <location evidence="1 3">Nucleus</location>
    </subcellularLocation>
</comment>
<dbReference type="RefSeq" id="XP_002958434.1">
    <property type="nucleotide sequence ID" value="XM_002958388.1"/>
</dbReference>
<proteinExistence type="predicted"/>
<organism evidence="6">
    <name type="scientific">Volvox carteri f. nagariensis</name>
    <dbReference type="NCBI Taxonomy" id="3068"/>
    <lineage>
        <taxon>Eukaryota</taxon>
        <taxon>Viridiplantae</taxon>
        <taxon>Chlorophyta</taxon>
        <taxon>core chlorophytes</taxon>
        <taxon>Chlorophyceae</taxon>
        <taxon>CS clade</taxon>
        <taxon>Chlamydomonadales</taxon>
        <taxon>Volvocaceae</taxon>
        <taxon>Volvox</taxon>
    </lineage>
</organism>
<accession>D8UID5</accession>
<keyword evidence="2 3" id="KW-0539">Nucleus</keyword>
<dbReference type="InterPro" id="IPR010402">
    <property type="entry name" value="CCT_domain"/>
</dbReference>
<keyword evidence="6" id="KW-1185">Reference proteome</keyword>
<feature type="domain" description="CCT" evidence="4">
    <location>
        <begin position="1"/>
        <end position="39"/>
    </location>
</feature>
<evidence type="ECO:0000256" key="2">
    <source>
        <dbReference type="ARBA" id="ARBA00023242"/>
    </source>
</evidence>
<dbReference type="EMBL" id="GL378414">
    <property type="protein sequence ID" value="EFJ40510.1"/>
    <property type="molecule type" value="Genomic_DNA"/>
</dbReference>
<dbReference type="Proteomes" id="UP000001058">
    <property type="component" value="Unassembled WGS sequence"/>
</dbReference>
<dbReference type="eggNOG" id="KOG1601">
    <property type="taxonomic scope" value="Eukaryota"/>
</dbReference>
<reference evidence="5 6" key="1">
    <citation type="journal article" date="2010" name="Science">
        <title>Genomic analysis of organismal complexity in the multicellular green alga Volvox carteri.</title>
        <authorList>
            <person name="Prochnik S.E."/>
            <person name="Umen J."/>
            <person name="Nedelcu A.M."/>
            <person name="Hallmann A."/>
            <person name="Miller S.M."/>
            <person name="Nishii I."/>
            <person name="Ferris P."/>
            <person name="Kuo A."/>
            <person name="Mitros T."/>
            <person name="Fritz-Laylin L.K."/>
            <person name="Hellsten U."/>
            <person name="Chapman J."/>
            <person name="Simakov O."/>
            <person name="Rensing S.A."/>
            <person name="Terry A."/>
            <person name="Pangilinan J."/>
            <person name="Kapitonov V."/>
            <person name="Jurka J."/>
            <person name="Salamov A."/>
            <person name="Shapiro H."/>
            <person name="Schmutz J."/>
            <person name="Grimwood J."/>
            <person name="Lindquist E."/>
            <person name="Lucas S."/>
            <person name="Grigoriev I.V."/>
            <person name="Schmitt R."/>
            <person name="Kirk D."/>
            <person name="Rokhsar D.S."/>
        </authorList>
    </citation>
    <scope>NUCLEOTIDE SEQUENCE [LARGE SCALE GENOMIC DNA]</scope>
    <source>
        <strain evidence="6">f. Nagariensis / Eve</strain>
    </source>
</reference>
<dbReference type="KEGG" id="vcn:VOLCADRAFT_69449"/>
<evidence type="ECO:0000256" key="1">
    <source>
        <dbReference type="ARBA" id="ARBA00004123"/>
    </source>
</evidence>
<dbReference type="STRING" id="3068.D8UID5"/>